<comment type="caution">
    <text evidence="6">The sequence shown here is derived from an EMBL/GenBank/DDBJ whole genome shotgun (WGS) entry which is preliminary data.</text>
</comment>
<keyword evidence="7" id="KW-1185">Reference proteome</keyword>
<evidence type="ECO:0000256" key="1">
    <source>
        <dbReference type="ARBA" id="ARBA00022729"/>
    </source>
</evidence>
<feature type="signal peptide" evidence="4">
    <location>
        <begin position="1"/>
        <end position="46"/>
    </location>
</feature>
<sequence length="475" mass="47175">MRDKMVVRVTNGVNSGGSMTKLPSSLRILPLTAAVVLPALFSSAQAANLTWDPTGVPTSPAGGSGTWNTTSSFWSNGSTDSVWTNANNDSAIFGGTAGTVTLGTPITVNNLTFNTKGYTITGGTITINGTITAAGGGSSNIFSTITGSNGLTKAGNDILNLNGANTYTGNTTIASGSLFTKAANALPTNTTVIFGSDTASLVLKSVGQTVAGISSTSSLSSITVDGSGNFDPTLTIDPSNGPGGGTDSTFSGTISNGTSGNHPVLSLTKAGAHSLTLSGTNTYTGVTTVSGGTLAVNGTHTGAGAYVISGGTLAGTGRITSTTGFTFSSSGTLNAGAAGTGNIGTLLLNGPVSASSASTFVFDVGGASNTYDIVKLASLNANNITLSLTDKGAYTWVNGDVLHLFENISGGNIAISGTFADILLPTLSGGLTWDTSSLYTSGTLAVTVPEPSTIGTMILGMALTGAMIAYRRRRA</sequence>
<dbReference type="OrthoDB" id="199595at2"/>
<accession>A0A146GFJ7</accession>
<proteinExistence type="predicted"/>
<dbReference type="SUPFAM" id="SSF51126">
    <property type="entry name" value="Pectin lyase-like"/>
    <property type="match status" value="1"/>
</dbReference>
<feature type="transmembrane region" description="Helical" evidence="3">
    <location>
        <begin position="453"/>
        <end position="470"/>
    </location>
</feature>
<dbReference type="NCBIfam" id="TIGR02601">
    <property type="entry name" value="autotrns_rpt"/>
    <property type="match status" value="2"/>
</dbReference>
<evidence type="ECO:0000313" key="7">
    <source>
        <dbReference type="Proteomes" id="UP000076023"/>
    </source>
</evidence>
<dbReference type="EMBL" id="BDCO01000003">
    <property type="protein sequence ID" value="GAT35236.1"/>
    <property type="molecule type" value="Genomic_DNA"/>
</dbReference>
<evidence type="ECO:0000259" key="5">
    <source>
        <dbReference type="Pfam" id="PF07589"/>
    </source>
</evidence>
<organism evidence="6 7">
    <name type="scientific">Terrimicrobium sacchariphilum</name>
    <dbReference type="NCBI Taxonomy" id="690879"/>
    <lineage>
        <taxon>Bacteria</taxon>
        <taxon>Pseudomonadati</taxon>
        <taxon>Verrucomicrobiota</taxon>
        <taxon>Terrimicrobiia</taxon>
        <taxon>Terrimicrobiales</taxon>
        <taxon>Terrimicrobiaceae</taxon>
        <taxon>Terrimicrobium</taxon>
    </lineage>
</organism>
<protein>
    <submittedName>
        <fullName evidence="6">Fibronectin-binding autotransporter adhesin</fullName>
    </submittedName>
</protein>
<gene>
    <name evidence="6" type="ORF">TSACC_3300</name>
</gene>
<dbReference type="Pfam" id="PF12951">
    <property type="entry name" value="PATR"/>
    <property type="match status" value="2"/>
</dbReference>
<keyword evidence="3" id="KW-0812">Transmembrane</keyword>
<evidence type="ECO:0000256" key="2">
    <source>
        <dbReference type="SAM" id="MobiDB-lite"/>
    </source>
</evidence>
<keyword evidence="3" id="KW-1133">Transmembrane helix</keyword>
<evidence type="ECO:0000256" key="4">
    <source>
        <dbReference type="SAM" id="SignalP"/>
    </source>
</evidence>
<reference evidence="7" key="1">
    <citation type="journal article" date="2017" name="Genome Announc.">
        <title>Draft Genome Sequence of Terrimicrobium sacchariphilum NM-5T, a Facultative Anaerobic Soil Bacterium of the Class Spartobacteria.</title>
        <authorList>
            <person name="Qiu Y.L."/>
            <person name="Tourlousse D.M."/>
            <person name="Matsuura N."/>
            <person name="Ohashi A."/>
            <person name="Sekiguchi Y."/>
        </authorList>
    </citation>
    <scope>NUCLEOTIDE SEQUENCE [LARGE SCALE GENOMIC DNA]</scope>
    <source>
        <strain evidence="7">NM-5</strain>
    </source>
</reference>
<feature type="region of interest" description="Disordered" evidence="2">
    <location>
        <begin position="230"/>
        <end position="250"/>
    </location>
</feature>
<dbReference type="STRING" id="690879.TSACC_3300"/>
<dbReference type="InterPro" id="IPR011050">
    <property type="entry name" value="Pectin_lyase_fold/virulence"/>
</dbReference>
<name>A0A146GFJ7_TERSA</name>
<dbReference type="InParanoid" id="A0A146GFJ7"/>
<dbReference type="Proteomes" id="UP000076023">
    <property type="component" value="Unassembled WGS sequence"/>
</dbReference>
<dbReference type="InterPro" id="IPR013424">
    <property type="entry name" value="Ice-binding_C"/>
</dbReference>
<evidence type="ECO:0000313" key="6">
    <source>
        <dbReference type="EMBL" id="GAT35236.1"/>
    </source>
</evidence>
<dbReference type="Pfam" id="PF07589">
    <property type="entry name" value="PEP-CTERM"/>
    <property type="match status" value="1"/>
</dbReference>
<dbReference type="AlphaFoldDB" id="A0A146GFJ7"/>
<keyword evidence="1 4" id="KW-0732">Signal</keyword>
<evidence type="ECO:0000256" key="3">
    <source>
        <dbReference type="SAM" id="Phobius"/>
    </source>
</evidence>
<dbReference type="InterPro" id="IPR013425">
    <property type="entry name" value="Autotrns_rpt"/>
</dbReference>
<feature type="domain" description="Ice-binding protein C-terminal" evidence="5">
    <location>
        <begin position="447"/>
        <end position="473"/>
    </location>
</feature>
<keyword evidence="3" id="KW-0472">Membrane</keyword>
<feature type="chain" id="PRO_5007524852" evidence="4">
    <location>
        <begin position="47"/>
        <end position="475"/>
    </location>
</feature>
<dbReference type="NCBIfam" id="TIGR02595">
    <property type="entry name" value="PEP_CTERM"/>
    <property type="match status" value="1"/>
</dbReference>